<protein>
    <submittedName>
        <fullName evidence="2">Uncharacterized protein</fullName>
    </submittedName>
</protein>
<accession>A0A7I8DPV6</accession>
<organism evidence="2 3">
    <name type="scientific">Anaerocolumna chitinilytica</name>
    <dbReference type="NCBI Taxonomy" id="1727145"/>
    <lineage>
        <taxon>Bacteria</taxon>
        <taxon>Bacillati</taxon>
        <taxon>Bacillota</taxon>
        <taxon>Clostridia</taxon>
        <taxon>Lachnospirales</taxon>
        <taxon>Lachnospiraceae</taxon>
        <taxon>Anaerocolumna</taxon>
    </lineage>
</organism>
<dbReference type="RefSeq" id="WP_185259393.1">
    <property type="nucleotide sequence ID" value="NZ_AP023368.1"/>
</dbReference>
<name>A0A7I8DPV6_9FIRM</name>
<sequence length="429" mass="49269">MKEAIEFIQDFIRKEYAAYQACYLERERKVFKEAQRAVGLMYAGDLRTQVQRGIEPEEEWFTEGEKKIQEIKERLLFQIREYEHQEYGSLWGCYVSDPHGWTSIRDGIESPPYWSDSYSCILYVAYITSPVTSEKNLYIIAEYNFTSKKYIYGSLLLEPLGNTVAILQFQPPKDEESRVEYEKDSRLAVQLSASVKKLQESKKGPEEVEKKPEKVAESHTPSAQLSFKASSPGQEEFIRIFGALEEKILWEAEDYRICLKLLGGRFYTHGFFPDGSDPYRANLPWEDIIAATKFLNEVTDILKEGGCTSLGSAGDRRYYPFLCRDEKLAYLPSFVNKISTNLPGTDFKSYMRTERSCIFWGKGEEAMLKEYLDAKTIKAFKQAGKMLKEKLKGRGELDIVQAPYSIEYPLILGGTFATGLFAGVFTTRI</sequence>
<dbReference type="Proteomes" id="UP000515703">
    <property type="component" value="Chromosome"/>
</dbReference>
<dbReference type="EMBL" id="AP023368">
    <property type="protein sequence ID" value="BCJ99115.1"/>
    <property type="molecule type" value="Genomic_DNA"/>
</dbReference>
<gene>
    <name evidence="2" type="ORF">bsdcttw_21560</name>
</gene>
<evidence type="ECO:0000313" key="2">
    <source>
        <dbReference type="EMBL" id="BCJ99115.1"/>
    </source>
</evidence>
<dbReference type="AlphaFoldDB" id="A0A7I8DPV6"/>
<keyword evidence="3" id="KW-1185">Reference proteome</keyword>
<feature type="compositionally biased region" description="Basic and acidic residues" evidence="1">
    <location>
        <begin position="198"/>
        <end position="217"/>
    </location>
</feature>
<proteinExistence type="predicted"/>
<evidence type="ECO:0000256" key="1">
    <source>
        <dbReference type="SAM" id="MobiDB-lite"/>
    </source>
</evidence>
<dbReference type="KEGG" id="acht:bsdcttw_21560"/>
<reference evidence="2 3" key="1">
    <citation type="submission" date="2020-08" db="EMBL/GenBank/DDBJ databases">
        <title>Draft genome sequencing of an Anaerocolumna strain isolated from anoxic soil subjected to BSD treatment.</title>
        <authorList>
            <person name="Uek A."/>
            <person name="Tonouchi A."/>
        </authorList>
    </citation>
    <scope>NUCLEOTIDE SEQUENCE [LARGE SCALE GENOMIC DNA]</scope>
    <source>
        <strain evidence="2 3">CTTW</strain>
    </source>
</reference>
<evidence type="ECO:0000313" key="3">
    <source>
        <dbReference type="Proteomes" id="UP000515703"/>
    </source>
</evidence>
<feature type="region of interest" description="Disordered" evidence="1">
    <location>
        <begin position="198"/>
        <end position="229"/>
    </location>
</feature>
<feature type="compositionally biased region" description="Polar residues" evidence="1">
    <location>
        <begin position="219"/>
        <end position="229"/>
    </location>
</feature>
<reference evidence="2 3" key="2">
    <citation type="submission" date="2020-08" db="EMBL/GenBank/DDBJ databases">
        <authorList>
            <person name="Ueki A."/>
            <person name="Tonouchi A."/>
        </authorList>
    </citation>
    <scope>NUCLEOTIDE SEQUENCE [LARGE SCALE GENOMIC DNA]</scope>
    <source>
        <strain evidence="2 3">CTTW</strain>
    </source>
</reference>